<name>A0A0P1MSW1_9BACT</name>
<dbReference type="InterPro" id="IPR053924">
    <property type="entry name" value="RecX_HTH_2nd"/>
</dbReference>
<gene>
    <name evidence="7" type="ORF">JGI23_00546</name>
</gene>
<evidence type="ECO:0000256" key="4">
    <source>
        <dbReference type="ARBA" id="ARBA00022490"/>
    </source>
</evidence>
<evidence type="ECO:0000256" key="1">
    <source>
        <dbReference type="ARBA" id="ARBA00004496"/>
    </source>
</evidence>
<proteinExistence type="inferred from homology"/>
<feature type="domain" description="RecX second three-helical" evidence="5">
    <location>
        <begin position="16"/>
        <end position="56"/>
    </location>
</feature>
<dbReference type="EMBL" id="CZVW01000004">
    <property type="protein sequence ID" value="CUS98735.1"/>
    <property type="molecule type" value="Genomic_DNA"/>
</dbReference>
<evidence type="ECO:0000313" key="8">
    <source>
        <dbReference type="Proteomes" id="UP000199197"/>
    </source>
</evidence>
<dbReference type="InterPro" id="IPR003783">
    <property type="entry name" value="Regulatory_RecX"/>
</dbReference>
<dbReference type="PANTHER" id="PTHR33602">
    <property type="entry name" value="REGULATORY PROTEIN RECX FAMILY PROTEIN"/>
    <property type="match status" value="1"/>
</dbReference>
<feature type="domain" description="RecX third three-helical" evidence="6">
    <location>
        <begin position="65"/>
        <end position="116"/>
    </location>
</feature>
<sequence length="127" mass="14807">MISKAVEDIKRYGFINDLEYARNFVLNKSKSKSLGKVALKQALLLKGIPLETIEQVIAERENLIDETEVAFELAQKKLKLLKSSKKKKRSESELKRKIYEFLTRRGFTWETINHVIGKIFDDSELYI</sequence>
<evidence type="ECO:0000256" key="3">
    <source>
        <dbReference type="ARBA" id="ARBA00018111"/>
    </source>
</evidence>
<evidence type="ECO:0000313" key="7">
    <source>
        <dbReference type="EMBL" id="CUS98735.1"/>
    </source>
</evidence>
<comment type="similarity">
    <text evidence="2">Belongs to the RecX family.</text>
</comment>
<reference evidence="8" key="1">
    <citation type="submission" date="2015-11" db="EMBL/GenBank/DDBJ databases">
        <authorList>
            <person name="Varghese N."/>
        </authorList>
    </citation>
    <scope>NUCLEOTIDE SEQUENCE [LARGE SCALE GENOMIC DNA]</scope>
    <source>
        <strain evidence="8">JGI-23</strain>
    </source>
</reference>
<keyword evidence="8" id="KW-1185">Reference proteome</keyword>
<accession>A0A0P1MSW1</accession>
<dbReference type="AlphaFoldDB" id="A0A0P1MSW1"/>
<keyword evidence="4" id="KW-0963">Cytoplasm</keyword>
<comment type="subcellular location">
    <subcellularLocation>
        <location evidence="1">Cytoplasm</location>
    </subcellularLocation>
</comment>
<evidence type="ECO:0000259" key="6">
    <source>
        <dbReference type="Pfam" id="PF21981"/>
    </source>
</evidence>
<evidence type="ECO:0000256" key="2">
    <source>
        <dbReference type="ARBA" id="ARBA00009695"/>
    </source>
</evidence>
<dbReference type="OrthoDB" id="9794014at2"/>
<dbReference type="Pfam" id="PF02631">
    <property type="entry name" value="RecX_HTH2"/>
    <property type="match status" value="1"/>
</dbReference>
<dbReference type="InterPro" id="IPR036388">
    <property type="entry name" value="WH-like_DNA-bd_sf"/>
</dbReference>
<dbReference type="Gene3D" id="1.10.10.10">
    <property type="entry name" value="Winged helix-like DNA-binding domain superfamily/Winged helix DNA-binding domain"/>
    <property type="match status" value="2"/>
</dbReference>
<evidence type="ECO:0000259" key="5">
    <source>
        <dbReference type="Pfam" id="PF02631"/>
    </source>
</evidence>
<dbReference type="GO" id="GO:0006282">
    <property type="term" value="P:regulation of DNA repair"/>
    <property type="evidence" value="ECO:0007669"/>
    <property type="project" value="InterPro"/>
</dbReference>
<dbReference type="Pfam" id="PF21981">
    <property type="entry name" value="RecX_HTH3"/>
    <property type="match status" value="1"/>
</dbReference>
<dbReference type="InterPro" id="IPR053925">
    <property type="entry name" value="RecX_HTH_3rd"/>
</dbReference>
<dbReference type="GO" id="GO:0005737">
    <property type="term" value="C:cytoplasm"/>
    <property type="evidence" value="ECO:0007669"/>
    <property type="project" value="UniProtKB-SubCell"/>
</dbReference>
<dbReference type="PANTHER" id="PTHR33602:SF1">
    <property type="entry name" value="REGULATORY PROTEIN RECX FAMILY PROTEIN"/>
    <property type="match status" value="1"/>
</dbReference>
<protein>
    <recommendedName>
        <fullName evidence="3">Regulatory protein RecX</fullName>
    </recommendedName>
</protein>
<dbReference type="Proteomes" id="UP000199197">
    <property type="component" value="Unassembled WGS sequence"/>
</dbReference>
<organism evidence="7 8">
    <name type="scientific">Candidatus Chryseopegocella kryptomonas</name>
    <dbReference type="NCBI Taxonomy" id="1633643"/>
    <lineage>
        <taxon>Bacteria</taxon>
        <taxon>Pseudomonadati</taxon>
        <taxon>Candidatus Kryptoniota</taxon>
        <taxon>Candidatus Chryseopegocella</taxon>
    </lineage>
</organism>